<feature type="transmembrane region" description="Helical" evidence="1">
    <location>
        <begin position="405"/>
        <end position="422"/>
    </location>
</feature>
<name>A0AAX3DWS1_RHOPL</name>
<dbReference type="RefSeq" id="WP_264074589.1">
    <property type="nucleotide sequence ID" value="NZ_CP076676.1"/>
</dbReference>
<protein>
    <submittedName>
        <fullName evidence="2">Uncharacterized protein</fullName>
    </submittedName>
</protein>
<feature type="transmembrane region" description="Helical" evidence="1">
    <location>
        <begin position="443"/>
        <end position="461"/>
    </location>
</feature>
<evidence type="ECO:0000256" key="1">
    <source>
        <dbReference type="SAM" id="Phobius"/>
    </source>
</evidence>
<evidence type="ECO:0000313" key="3">
    <source>
        <dbReference type="Proteomes" id="UP001163166"/>
    </source>
</evidence>
<keyword evidence="1" id="KW-0812">Transmembrane</keyword>
<reference evidence="2" key="1">
    <citation type="journal article" date="2022" name="Biol. Control">
        <title>In silico genomic analysis of Rhodopseudomonas palustris strains revealed potential biocontrol agents and crop yield enhancers.</title>
        <authorList>
            <person name="Surachat K."/>
            <person name="Kantachote D."/>
            <person name="Deachamag P."/>
            <person name="Wonglapsuwan M."/>
        </authorList>
    </citation>
    <scope>NUCLEOTIDE SEQUENCE</scope>
    <source>
        <strain evidence="2">TLS06</strain>
    </source>
</reference>
<organism evidence="2 3">
    <name type="scientific">Rhodopseudomonas palustris</name>
    <dbReference type="NCBI Taxonomy" id="1076"/>
    <lineage>
        <taxon>Bacteria</taxon>
        <taxon>Pseudomonadati</taxon>
        <taxon>Pseudomonadota</taxon>
        <taxon>Alphaproteobacteria</taxon>
        <taxon>Hyphomicrobiales</taxon>
        <taxon>Nitrobacteraceae</taxon>
        <taxon>Rhodopseudomonas</taxon>
    </lineage>
</organism>
<proteinExistence type="predicted"/>
<gene>
    <name evidence="2" type="ORF">KQX62_21395</name>
</gene>
<feature type="transmembrane region" description="Helical" evidence="1">
    <location>
        <begin position="359"/>
        <end position="377"/>
    </location>
</feature>
<sequence>MKYQVSDHVPARFDHDFDLVPAAGVVPTAAERDLLGQIETAVEVISAGRKADDAARLCPALAEARRRWWFATAAQLREAAEHFASTQNVDLTLERVATIDAERRRSEPDIVIESIPVAEARFAKEFRVDPRRCPLGQPDQDYLRALNEVLDVLAADVKKEKKSDGSPRYSDAVLRERAVYREAAADELREDAINFRKGTAPVVLASNARFINGKYRGLVDRLGGRLFAVNIKYEKRDGKDVAVDLKIGVNEGLPPPNDTPSVEKQDLYVQIDNAMTVIGAVCRQLEERTPVPYRVDAIAAAKQRARSLLDEYVRKLAGIAGLGLEGPHVDLAKKALIGLKLEFAGREAGRIKNDYVRRLGAWAALFFIGFLVAYAAIRGGTCSVTMMKEHAAQCPSPWWNEHKTFLLAAAGASLGTWLSFAIRRLDLPFDDLALLDEHSLDPPFRIAFVVALTLMACLLFWTGALNIEIGNLKTGSESFKATGSIALVVGLFCGLSERALATAMSNRGAAFIAGLAGR</sequence>
<evidence type="ECO:0000313" key="2">
    <source>
        <dbReference type="EMBL" id="UYO39238.1"/>
    </source>
</evidence>
<keyword evidence="1" id="KW-1133">Transmembrane helix</keyword>
<dbReference type="EMBL" id="CP076676">
    <property type="protein sequence ID" value="UYO39238.1"/>
    <property type="molecule type" value="Genomic_DNA"/>
</dbReference>
<dbReference type="AlphaFoldDB" id="A0AAX3DWS1"/>
<keyword evidence="1" id="KW-0472">Membrane</keyword>
<dbReference type="Proteomes" id="UP001163166">
    <property type="component" value="Chromosome"/>
</dbReference>
<accession>A0AAX3DWS1</accession>